<dbReference type="Proteomes" id="UP000632498">
    <property type="component" value="Unassembled WGS sequence"/>
</dbReference>
<organism evidence="3 4">
    <name type="scientific">Terasakiella brassicae</name>
    <dbReference type="NCBI Taxonomy" id="1634917"/>
    <lineage>
        <taxon>Bacteria</taxon>
        <taxon>Pseudomonadati</taxon>
        <taxon>Pseudomonadota</taxon>
        <taxon>Alphaproteobacteria</taxon>
        <taxon>Rhodospirillales</taxon>
        <taxon>Terasakiellaceae</taxon>
        <taxon>Terasakiella</taxon>
    </lineage>
</organism>
<feature type="domain" description="PAS" evidence="1">
    <location>
        <begin position="37"/>
        <end position="79"/>
    </location>
</feature>
<dbReference type="PROSITE" id="PS50887">
    <property type="entry name" value="GGDEF"/>
    <property type="match status" value="1"/>
</dbReference>
<dbReference type="Pfam" id="PF12860">
    <property type="entry name" value="PAS_7"/>
    <property type="match status" value="1"/>
</dbReference>
<dbReference type="SUPFAM" id="SSF55073">
    <property type="entry name" value="Nucleotide cyclase"/>
    <property type="match status" value="1"/>
</dbReference>
<reference evidence="3" key="1">
    <citation type="journal article" date="2014" name="Int. J. Syst. Evol. Microbiol.">
        <title>Complete genome sequence of Corynebacterium casei LMG S-19264T (=DSM 44701T), isolated from a smear-ripened cheese.</title>
        <authorList>
            <consortium name="US DOE Joint Genome Institute (JGI-PGF)"/>
            <person name="Walter F."/>
            <person name="Albersmeier A."/>
            <person name="Kalinowski J."/>
            <person name="Ruckert C."/>
        </authorList>
    </citation>
    <scope>NUCLEOTIDE SEQUENCE</scope>
    <source>
        <strain evidence="3">CGMCC 1.15254</strain>
    </source>
</reference>
<proteinExistence type="predicted"/>
<evidence type="ECO:0000259" key="1">
    <source>
        <dbReference type="PROSITE" id="PS50112"/>
    </source>
</evidence>
<evidence type="ECO:0000259" key="2">
    <source>
        <dbReference type="PROSITE" id="PS50887"/>
    </source>
</evidence>
<dbReference type="PANTHER" id="PTHR46663">
    <property type="entry name" value="DIGUANYLATE CYCLASE DGCT-RELATED"/>
    <property type="match status" value="1"/>
</dbReference>
<dbReference type="SMART" id="SM00267">
    <property type="entry name" value="GGDEF"/>
    <property type="match status" value="1"/>
</dbReference>
<evidence type="ECO:0008006" key="5">
    <source>
        <dbReference type="Google" id="ProtNLM"/>
    </source>
</evidence>
<keyword evidence="4" id="KW-1185">Reference proteome</keyword>
<dbReference type="Gene3D" id="3.30.450.20">
    <property type="entry name" value="PAS domain"/>
    <property type="match status" value="1"/>
</dbReference>
<dbReference type="PANTHER" id="PTHR46663:SF2">
    <property type="entry name" value="GGDEF DOMAIN-CONTAINING PROTEIN"/>
    <property type="match status" value="1"/>
</dbReference>
<dbReference type="PROSITE" id="PS50112">
    <property type="entry name" value="PAS"/>
    <property type="match status" value="1"/>
</dbReference>
<dbReference type="RefSeq" id="WP_188661513.1">
    <property type="nucleotide sequence ID" value="NZ_BMHV01000004.1"/>
</dbReference>
<comment type="caution">
    <text evidence="3">The sequence shown here is derived from an EMBL/GenBank/DDBJ whole genome shotgun (WGS) entry which is preliminary data.</text>
</comment>
<dbReference type="InterPro" id="IPR000014">
    <property type="entry name" value="PAS"/>
</dbReference>
<accession>A0A917BSA7</accession>
<dbReference type="NCBIfam" id="TIGR00254">
    <property type="entry name" value="GGDEF"/>
    <property type="match status" value="1"/>
</dbReference>
<dbReference type="InterPro" id="IPR035965">
    <property type="entry name" value="PAS-like_dom_sf"/>
</dbReference>
<dbReference type="EMBL" id="BMHV01000004">
    <property type="protein sequence ID" value="GGF55574.1"/>
    <property type="molecule type" value="Genomic_DNA"/>
</dbReference>
<dbReference type="GO" id="GO:0003824">
    <property type="term" value="F:catalytic activity"/>
    <property type="evidence" value="ECO:0007669"/>
    <property type="project" value="UniProtKB-ARBA"/>
</dbReference>
<feature type="domain" description="GGDEF" evidence="2">
    <location>
        <begin position="198"/>
        <end position="331"/>
    </location>
</feature>
<sequence length="333" mass="37452">MTSPSLYHLSKEELITRLEALQAECDQLRLKSLSQQAGMMFGEAVEQISEAVVIYDKDGGLLAWNQNFADLYGYTPEELKPGVHFSELGRIDLERGNVAVGDEYGDGQEYLKRKAEYRTKLEGSFVVRLKDGRWIKTTDRPMGNGGFVSVQVDVTELKKLEERMRYMAQHDMLTQIPNRNLLVEKGAFVLATAKRSYEKCAVLFIDIDDFKTVNDTFGHAIGDDVLREIAKRLHNRLRETDLIARVGGDEFIVLLSQQFDDVTAQKVAEDLIDQMKHPFYLDGCQGTVGVSIGISYFPADSDNLDGLIQKADTAMYQAKASGKNKWAVFKSEA</sequence>
<protein>
    <recommendedName>
        <fullName evidence="5">Diguanylate cyclase</fullName>
    </recommendedName>
</protein>
<evidence type="ECO:0000313" key="4">
    <source>
        <dbReference type="Proteomes" id="UP000632498"/>
    </source>
</evidence>
<dbReference type="Pfam" id="PF00990">
    <property type="entry name" value="GGDEF"/>
    <property type="match status" value="1"/>
</dbReference>
<dbReference type="FunFam" id="3.30.70.270:FF:000001">
    <property type="entry name" value="Diguanylate cyclase domain protein"/>
    <property type="match status" value="1"/>
</dbReference>
<dbReference type="InterPro" id="IPR000160">
    <property type="entry name" value="GGDEF_dom"/>
</dbReference>
<dbReference type="SUPFAM" id="SSF55785">
    <property type="entry name" value="PYP-like sensor domain (PAS domain)"/>
    <property type="match status" value="1"/>
</dbReference>
<dbReference type="CDD" id="cd01949">
    <property type="entry name" value="GGDEF"/>
    <property type="match status" value="1"/>
</dbReference>
<reference evidence="3" key="2">
    <citation type="submission" date="2020-09" db="EMBL/GenBank/DDBJ databases">
        <authorList>
            <person name="Sun Q."/>
            <person name="Zhou Y."/>
        </authorList>
    </citation>
    <scope>NUCLEOTIDE SEQUENCE</scope>
    <source>
        <strain evidence="3">CGMCC 1.15254</strain>
    </source>
</reference>
<evidence type="ECO:0000313" key="3">
    <source>
        <dbReference type="EMBL" id="GGF55574.1"/>
    </source>
</evidence>
<name>A0A917BSA7_9PROT</name>
<dbReference type="InterPro" id="IPR043128">
    <property type="entry name" value="Rev_trsase/Diguanyl_cyclase"/>
</dbReference>
<dbReference type="InterPro" id="IPR052163">
    <property type="entry name" value="DGC-Regulatory_Protein"/>
</dbReference>
<dbReference type="NCBIfam" id="TIGR00229">
    <property type="entry name" value="sensory_box"/>
    <property type="match status" value="1"/>
</dbReference>
<dbReference type="Gene3D" id="3.30.70.270">
    <property type="match status" value="1"/>
</dbReference>
<gene>
    <name evidence="3" type="ORF">GCM10011332_06230</name>
</gene>
<dbReference type="InterPro" id="IPR029787">
    <property type="entry name" value="Nucleotide_cyclase"/>
</dbReference>
<dbReference type="AlphaFoldDB" id="A0A917BSA7"/>
<dbReference type="CDD" id="cd00130">
    <property type="entry name" value="PAS"/>
    <property type="match status" value="1"/>
</dbReference>